<protein>
    <submittedName>
        <fullName evidence="1">Uncharacterized protein</fullName>
    </submittedName>
</protein>
<name>A0A0M0KNR6_ALKHA</name>
<gene>
    <name evidence="1" type="ORF">AMD02_15090</name>
</gene>
<dbReference type="GeneID" id="87596548"/>
<evidence type="ECO:0000313" key="1">
    <source>
        <dbReference type="EMBL" id="KOO40023.1"/>
    </source>
</evidence>
<dbReference type="PATRIC" id="fig|136160.3.peg.3500"/>
<reference evidence="1" key="1">
    <citation type="submission" date="2015-08" db="EMBL/GenBank/DDBJ databases">
        <title>Complete DNA Sequence of Pseudomonas syringae pv. actinidiae, the Causal Agent of Kiwifruit Canker Disease.</title>
        <authorList>
            <person name="Rikkerink E.H.A."/>
            <person name="Fineran P.C."/>
        </authorList>
    </citation>
    <scope>NUCLEOTIDE SEQUENCE</scope>
    <source>
        <strain evidence="1">DSM 13666</strain>
    </source>
</reference>
<organism evidence="1">
    <name type="scientific">Halalkalibacterium halodurans</name>
    <name type="common">Bacillus halodurans</name>
    <dbReference type="NCBI Taxonomy" id="86665"/>
    <lineage>
        <taxon>Bacteria</taxon>
        <taxon>Bacillati</taxon>
        <taxon>Bacillota</taxon>
        <taxon>Bacilli</taxon>
        <taxon>Bacillales</taxon>
        <taxon>Bacillaceae</taxon>
        <taxon>Halalkalibacterium (ex Joshi et al. 2022)</taxon>
    </lineage>
</organism>
<dbReference type="EMBL" id="LILD01000001">
    <property type="protein sequence ID" value="KOO40023.1"/>
    <property type="molecule type" value="Genomic_DNA"/>
</dbReference>
<proteinExistence type="predicted"/>
<dbReference type="AlphaFoldDB" id="A0A0M0KNR6"/>
<accession>A0A0M0KNR6</accession>
<comment type="caution">
    <text evidence="1">The sequence shown here is derived from an EMBL/GenBank/DDBJ whole genome shotgun (WGS) entry which is preliminary data.</text>
</comment>
<sequence>MELYELKPYILESCHFLGMKVHQMTTSNWKIFFPEKYRDEFNGQEEMVITFEKTNDPHATYITFETYFTQKIAQLVAEYNSGVSSGTITTTIQTHLDKLKDSFPDCNLQVTSSLFERSDFIMVWFKTTVNLYLTEEYLKGFKYSLKTGTFENVPSEEKLNDFLDEIKEEQITDISYDLIDGAIQKLYAIAQEDAQTFITEKLKDHEATLQKEINRINEYYDLLESENELAESSKGLTPEEELALLKKERKNLIDQQIKKSRIQQQEVTIEPVAILLLKENNESAKVTVESPFGKVNIDLISKTESNINCSVTNESIGPFTITSDNLIAKTNRVFKCSNCHKCLGDHKKKTCVVCSSELCDECKEVSAISHSTLCHNHATECQSCLHTISAEELNLCANCNQFYCTDCNPSGKCHICNSFKPVVTITPQLHEILKSLPENMQAKKFDVSERGNRINLLGKGLIFKSFLIVYDKTSHSIIYTDKYNLFGRKSK</sequence>
<dbReference type="RefSeq" id="WP_053431869.1">
    <property type="nucleotide sequence ID" value="NZ_CP040441.1"/>
</dbReference>